<evidence type="ECO:0000256" key="1">
    <source>
        <dbReference type="SAM" id="SignalP"/>
    </source>
</evidence>
<dbReference type="EMBL" id="BMWG01000001">
    <property type="protein sequence ID" value="GGZ15297.1"/>
    <property type="molecule type" value="Genomic_DNA"/>
</dbReference>
<proteinExistence type="predicted"/>
<feature type="signal peptide" evidence="1">
    <location>
        <begin position="1"/>
        <end position="29"/>
    </location>
</feature>
<name>A0A918UIX7_9ACTN</name>
<evidence type="ECO:0008006" key="4">
    <source>
        <dbReference type="Google" id="ProtNLM"/>
    </source>
</evidence>
<reference evidence="2" key="1">
    <citation type="journal article" date="2014" name="Int. J. Syst. Evol. Microbiol.">
        <title>Complete genome sequence of Corynebacterium casei LMG S-19264T (=DSM 44701T), isolated from a smear-ripened cheese.</title>
        <authorList>
            <consortium name="US DOE Joint Genome Institute (JGI-PGF)"/>
            <person name="Walter F."/>
            <person name="Albersmeier A."/>
            <person name="Kalinowski J."/>
            <person name="Ruckert C."/>
        </authorList>
    </citation>
    <scope>NUCLEOTIDE SEQUENCE</scope>
    <source>
        <strain evidence="2">JCM 4988</strain>
    </source>
</reference>
<dbReference type="InterPro" id="IPR015943">
    <property type="entry name" value="WD40/YVTN_repeat-like_dom_sf"/>
</dbReference>
<keyword evidence="3" id="KW-1185">Reference proteome</keyword>
<evidence type="ECO:0000313" key="3">
    <source>
        <dbReference type="Proteomes" id="UP000630936"/>
    </source>
</evidence>
<accession>A0A918UIX7</accession>
<feature type="chain" id="PRO_5038077459" description="Ig-like domain repeat protein" evidence="1">
    <location>
        <begin position="30"/>
        <end position="665"/>
    </location>
</feature>
<organism evidence="2 3">
    <name type="scientific">Streptomyces inusitatus</name>
    <dbReference type="NCBI Taxonomy" id="68221"/>
    <lineage>
        <taxon>Bacteria</taxon>
        <taxon>Bacillati</taxon>
        <taxon>Actinomycetota</taxon>
        <taxon>Actinomycetes</taxon>
        <taxon>Kitasatosporales</taxon>
        <taxon>Streptomycetaceae</taxon>
        <taxon>Streptomyces</taxon>
    </lineage>
</organism>
<dbReference type="AlphaFoldDB" id="A0A918UIX7"/>
<dbReference type="Gene3D" id="2.130.10.10">
    <property type="entry name" value="YVTN repeat-like/Quinoprotein amine dehydrogenase"/>
    <property type="match status" value="1"/>
</dbReference>
<gene>
    <name evidence="2" type="ORF">GCM10010387_04510</name>
</gene>
<sequence length="665" mass="69749">MRRRSISTATATATALAVLFSSAALVAGAAGTAAADSAKVLPVKSVVDVVVDSVHRRVFVSDPVSGKIVATDYAGKVVATVAHLPGVQGLALSGDSRQLYAAVPGDDSIVSVETRSVTQTARYPIGEGTDPQHLAVVGDKIWFGYGGDIGLLDISGAGAGAEPVVTLGRQHAESTMVGAPLLKSAPGAPDTLVAVDTRSSSGVLETYSIAGDTLTRTALGKSGSSTADAEITPDGGRLVTATGGNALLAWKTSDLTQSGKYTSSYGANSVAVAPGGTLAVGAFAWYDPDVFVYRSGSATSVRQYDFPNTGGHSGGDTLVPGGLAWETSGGRLFAVSVNSGDAFSLRTMDAPAKALPKLTVSAPAKATRGKSLKVSGKLTATLAFPAGTEVSVVRTDAESPKGKSLGRKKVAGNGSYSFNDTPYSGGRVTYKVSYAGGKDHAGASASDKVDVSRSRATLSLDKNNKIYDYDNTVNFTAKLGKTYKNRTVKLYADPAGDGKGRKLVKTGKVNGSGKISVKVKLTRDTTVTAVYDGDSRTSSASAKTWVGTRAKVSTTVVGHYKTGRLGSQTYYHFKKSKEPRFDTRMNSYQGRKQRMTVEYQYRGDWYSMGDMYFDLDPSGLSKVWYTVERTVGERLRMRSAYINGGSGDTVNSTAYGSWKYFTFTR</sequence>
<dbReference type="Proteomes" id="UP000630936">
    <property type="component" value="Unassembled WGS sequence"/>
</dbReference>
<keyword evidence="1" id="KW-0732">Signal</keyword>
<evidence type="ECO:0000313" key="2">
    <source>
        <dbReference type="EMBL" id="GGZ15297.1"/>
    </source>
</evidence>
<dbReference type="RefSeq" id="WP_190121096.1">
    <property type="nucleotide sequence ID" value="NZ_BMWG01000001.1"/>
</dbReference>
<reference evidence="2" key="2">
    <citation type="submission" date="2020-09" db="EMBL/GenBank/DDBJ databases">
        <authorList>
            <person name="Sun Q."/>
            <person name="Ohkuma M."/>
        </authorList>
    </citation>
    <scope>NUCLEOTIDE SEQUENCE</scope>
    <source>
        <strain evidence="2">JCM 4988</strain>
    </source>
</reference>
<protein>
    <recommendedName>
        <fullName evidence="4">Ig-like domain repeat protein</fullName>
    </recommendedName>
</protein>
<comment type="caution">
    <text evidence="2">The sequence shown here is derived from an EMBL/GenBank/DDBJ whole genome shotgun (WGS) entry which is preliminary data.</text>
</comment>
<dbReference type="SUPFAM" id="SSF50969">
    <property type="entry name" value="YVTN repeat-like/Quinoprotein amine dehydrogenase"/>
    <property type="match status" value="1"/>
</dbReference>
<dbReference type="InterPro" id="IPR011044">
    <property type="entry name" value="Quino_amine_DH_bsu"/>
</dbReference>